<accession>A0A5D3B301</accession>
<proteinExistence type="predicted"/>
<comment type="caution">
    <text evidence="2">The sequence shown here is derived from an EMBL/GenBank/DDBJ whole genome shotgun (WGS) entry which is preliminary data.</text>
</comment>
<reference evidence="2 3" key="1">
    <citation type="submission" date="2017-05" db="EMBL/GenBank/DDBJ databases">
        <title>The Genome Sequence of Tsuchiyaea wingfieldii DSM 27421.</title>
        <authorList>
            <person name="Cuomo C."/>
            <person name="Passer A."/>
            <person name="Billmyre B."/>
            <person name="Heitman J."/>
        </authorList>
    </citation>
    <scope>NUCLEOTIDE SEQUENCE [LARGE SCALE GENOMIC DNA]</scope>
    <source>
        <strain evidence="2 3">DSM 27421</strain>
    </source>
</reference>
<feature type="region of interest" description="Disordered" evidence="1">
    <location>
        <begin position="69"/>
        <end position="194"/>
    </location>
</feature>
<dbReference type="EMBL" id="NIDF01000021">
    <property type="protein sequence ID" value="TYJ56640.1"/>
    <property type="molecule type" value="Genomic_DNA"/>
</dbReference>
<keyword evidence="3" id="KW-1185">Reference proteome</keyword>
<protein>
    <submittedName>
        <fullName evidence="2">Uncharacterized protein</fullName>
    </submittedName>
</protein>
<evidence type="ECO:0000313" key="3">
    <source>
        <dbReference type="Proteomes" id="UP000322245"/>
    </source>
</evidence>
<feature type="compositionally biased region" description="Basic residues" evidence="1">
    <location>
        <begin position="142"/>
        <end position="160"/>
    </location>
</feature>
<evidence type="ECO:0000313" key="2">
    <source>
        <dbReference type="EMBL" id="TYJ56640.1"/>
    </source>
</evidence>
<gene>
    <name evidence="2" type="ORF">B9479_002570</name>
</gene>
<evidence type="ECO:0000256" key="1">
    <source>
        <dbReference type="SAM" id="MobiDB-lite"/>
    </source>
</evidence>
<dbReference type="Proteomes" id="UP000322245">
    <property type="component" value="Unassembled WGS sequence"/>
</dbReference>
<organism evidence="2 3">
    <name type="scientific">Cryptococcus floricola</name>
    <dbReference type="NCBI Taxonomy" id="2591691"/>
    <lineage>
        <taxon>Eukaryota</taxon>
        <taxon>Fungi</taxon>
        <taxon>Dikarya</taxon>
        <taxon>Basidiomycota</taxon>
        <taxon>Agaricomycotina</taxon>
        <taxon>Tremellomycetes</taxon>
        <taxon>Tremellales</taxon>
        <taxon>Cryptococcaceae</taxon>
        <taxon>Cryptococcus</taxon>
    </lineage>
</organism>
<sequence>MPVIPPPGLFHRAPQTPGIDNAAIYQHVSLDRVCPRPASLRIRPGVFTDFDMSSLTTWPTSICFSDNASESPSTLLNTPGKRKSGISSLASSPPRANKTESDTFSTSPSARPSATPPSAESSPIASTVTFPEPEPKSPPSHPRSRRGRPKGSRNKHHSRGRYASDKAFKPSKTGKTPSGRNPHACCACQKAKRV</sequence>
<feature type="compositionally biased region" description="Low complexity" evidence="1">
    <location>
        <begin position="103"/>
        <end position="127"/>
    </location>
</feature>
<dbReference type="AlphaFoldDB" id="A0A5D3B301"/>
<name>A0A5D3B301_9TREE</name>